<dbReference type="InterPro" id="IPR029063">
    <property type="entry name" value="SAM-dependent_MTases_sf"/>
</dbReference>
<comment type="caution">
    <text evidence="7">The sequence shown here is derived from an EMBL/GenBank/DDBJ whole genome shotgun (WGS) entry which is preliminary data.</text>
</comment>
<dbReference type="GO" id="GO:0005840">
    <property type="term" value="C:ribosome"/>
    <property type="evidence" value="ECO:0007669"/>
    <property type="project" value="UniProtKB-KW"/>
</dbReference>
<proteinExistence type="inferred from homology"/>
<comment type="similarity">
    <text evidence="1 6">Belongs to the methyltransferase superfamily. PrmA family.</text>
</comment>
<dbReference type="SUPFAM" id="SSF53335">
    <property type="entry name" value="S-adenosyl-L-methionine-dependent methyltransferases"/>
    <property type="match status" value="1"/>
</dbReference>
<dbReference type="HAMAP" id="MF_00735">
    <property type="entry name" value="Methyltr_PrmA"/>
    <property type="match status" value="1"/>
</dbReference>
<keyword evidence="2 6" id="KW-0963">Cytoplasm</keyword>
<evidence type="ECO:0000256" key="6">
    <source>
        <dbReference type="HAMAP-Rule" id="MF_00735"/>
    </source>
</evidence>
<dbReference type="EC" id="2.1.1.-" evidence="6"/>
<dbReference type="Gene3D" id="3.40.50.150">
    <property type="entry name" value="Vaccinia Virus protein VP39"/>
    <property type="match status" value="1"/>
</dbReference>
<dbReference type="AlphaFoldDB" id="A0A7W5UD37"/>
<keyword evidence="5 6" id="KW-0949">S-adenosyl-L-methionine</keyword>
<reference evidence="7 8" key="1">
    <citation type="submission" date="2020-08" db="EMBL/GenBank/DDBJ databases">
        <title>Genomic Encyclopedia of Type Strains, Phase IV (KMG-IV): sequencing the most valuable type-strain genomes for metagenomic binning, comparative biology and taxonomic classification.</title>
        <authorList>
            <person name="Goeker M."/>
        </authorList>
    </citation>
    <scope>NUCLEOTIDE SEQUENCE [LARGE SCALE GENOMIC DNA]</scope>
    <source>
        <strain evidence="7 8">DSM 22548</strain>
    </source>
</reference>
<dbReference type="EMBL" id="JACICA010000001">
    <property type="protein sequence ID" value="MBB3701808.1"/>
    <property type="molecule type" value="Genomic_DNA"/>
</dbReference>
<dbReference type="InterPro" id="IPR050078">
    <property type="entry name" value="Ribosomal_L11_MeTrfase_PrmA"/>
</dbReference>
<dbReference type="CDD" id="cd02440">
    <property type="entry name" value="AdoMet_MTases"/>
    <property type="match status" value="1"/>
</dbReference>
<organism evidence="7 8">
    <name type="scientific">Alloprevotella rava</name>
    <dbReference type="NCBI Taxonomy" id="671218"/>
    <lineage>
        <taxon>Bacteria</taxon>
        <taxon>Pseudomonadati</taxon>
        <taxon>Bacteroidota</taxon>
        <taxon>Bacteroidia</taxon>
        <taxon>Bacteroidales</taxon>
        <taxon>Prevotellaceae</taxon>
        <taxon>Alloprevotella</taxon>
    </lineage>
</organism>
<name>A0A7W5UD37_9BACT</name>
<evidence type="ECO:0000313" key="8">
    <source>
        <dbReference type="Proteomes" id="UP000541425"/>
    </source>
</evidence>
<comment type="subcellular location">
    <subcellularLocation>
        <location evidence="6">Cytoplasm</location>
    </subcellularLocation>
</comment>
<dbReference type="GO" id="GO:0005737">
    <property type="term" value="C:cytoplasm"/>
    <property type="evidence" value="ECO:0007669"/>
    <property type="project" value="UniProtKB-SubCell"/>
</dbReference>
<dbReference type="GO" id="GO:0008276">
    <property type="term" value="F:protein methyltransferase activity"/>
    <property type="evidence" value="ECO:0007669"/>
    <property type="project" value="UniProtKB-UniRule"/>
</dbReference>
<accession>A0A7W5UD37</accession>
<feature type="binding site" evidence="6">
    <location>
        <position position="176"/>
    </location>
    <ligand>
        <name>S-adenosyl-L-methionine</name>
        <dbReference type="ChEBI" id="CHEBI:59789"/>
    </ligand>
</feature>
<protein>
    <recommendedName>
        <fullName evidence="6">Ribosomal protein L11 methyltransferase</fullName>
        <shortName evidence="6">L11 Mtase</shortName>
        <ecNumber evidence="6">2.1.1.-</ecNumber>
    </recommendedName>
</protein>
<keyword evidence="4 6" id="KW-0808">Transferase</keyword>
<dbReference type="RefSeq" id="WP_183693889.1">
    <property type="nucleotide sequence ID" value="NZ_JACICA010000001.1"/>
</dbReference>
<keyword evidence="7" id="KW-0687">Ribonucleoprotein</keyword>
<evidence type="ECO:0000256" key="2">
    <source>
        <dbReference type="ARBA" id="ARBA00022490"/>
    </source>
</evidence>
<evidence type="ECO:0000313" key="7">
    <source>
        <dbReference type="EMBL" id="MBB3701808.1"/>
    </source>
</evidence>
<dbReference type="PANTHER" id="PTHR43648">
    <property type="entry name" value="ELECTRON TRANSFER FLAVOPROTEIN BETA SUBUNIT LYSINE METHYLTRANSFERASE"/>
    <property type="match status" value="1"/>
</dbReference>
<keyword evidence="7" id="KW-0689">Ribosomal protein</keyword>
<sequence>MKYLEYTFNISPNSGDMQDILGAVLADAGFDSFVKDEEGKEPLKAYIKKDEFSEERLKEVLADFPLPAEISYEGQEAEDKDWNAEWEANFFEPLNIDNRCVISAPFHKDVPTVEYNVKINPRMSFGSGHHETTSQMIREILNNPMEGRTVLDMGCGTSLLAILASMRGATALTAIDNDEWCVLNSKENFELNHLSNIEVLLGDASLLPQVGPFDVILANIHLNIILADMEKYVSRLNAGGLLFVSGFYYDDLPRIKAEAERLGLTFDHAGQERNWCCAAFRKP</sequence>
<evidence type="ECO:0000256" key="3">
    <source>
        <dbReference type="ARBA" id="ARBA00022603"/>
    </source>
</evidence>
<feature type="binding site" evidence="6">
    <location>
        <position position="219"/>
    </location>
    <ligand>
        <name>S-adenosyl-L-methionine</name>
        <dbReference type="ChEBI" id="CHEBI:59789"/>
    </ligand>
</feature>
<dbReference type="Pfam" id="PF06325">
    <property type="entry name" value="PrmA"/>
    <property type="match status" value="1"/>
</dbReference>
<evidence type="ECO:0000256" key="4">
    <source>
        <dbReference type="ARBA" id="ARBA00022679"/>
    </source>
</evidence>
<dbReference type="InterPro" id="IPR004498">
    <property type="entry name" value="Ribosomal_PrmA_MeTrfase"/>
</dbReference>
<dbReference type="PIRSF" id="PIRSF000401">
    <property type="entry name" value="RPL11_MTase"/>
    <property type="match status" value="1"/>
</dbReference>
<dbReference type="GO" id="GO:0032259">
    <property type="term" value="P:methylation"/>
    <property type="evidence" value="ECO:0007669"/>
    <property type="project" value="UniProtKB-KW"/>
</dbReference>
<evidence type="ECO:0000256" key="5">
    <source>
        <dbReference type="ARBA" id="ARBA00022691"/>
    </source>
</evidence>
<dbReference type="PANTHER" id="PTHR43648:SF1">
    <property type="entry name" value="ELECTRON TRANSFER FLAVOPROTEIN BETA SUBUNIT LYSINE METHYLTRANSFERASE"/>
    <property type="match status" value="1"/>
</dbReference>
<keyword evidence="3 6" id="KW-0489">Methyltransferase</keyword>
<evidence type="ECO:0000256" key="1">
    <source>
        <dbReference type="ARBA" id="ARBA00009741"/>
    </source>
</evidence>
<comment type="function">
    <text evidence="6">Methylates ribosomal protein L11.</text>
</comment>
<comment type="catalytic activity">
    <reaction evidence="6">
        <text>L-lysyl-[protein] + 3 S-adenosyl-L-methionine = N(6),N(6),N(6)-trimethyl-L-lysyl-[protein] + 3 S-adenosyl-L-homocysteine + 3 H(+)</text>
        <dbReference type="Rhea" id="RHEA:54192"/>
        <dbReference type="Rhea" id="RHEA-COMP:9752"/>
        <dbReference type="Rhea" id="RHEA-COMP:13826"/>
        <dbReference type="ChEBI" id="CHEBI:15378"/>
        <dbReference type="ChEBI" id="CHEBI:29969"/>
        <dbReference type="ChEBI" id="CHEBI:57856"/>
        <dbReference type="ChEBI" id="CHEBI:59789"/>
        <dbReference type="ChEBI" id="CHEBI:61961"/>
    </reaction>
</comment>
<dbReference type="Proteomes" id="UP000541425">
    <property type="component" value="Unassembled WGS sequence"/>
</dbReference>
<dbReference type="NCBIfam" id="NF001785">
    <property type="entry name" value="PRK00517.2-2"/>
    <property type="match status" value="1"/>
</dbReference>
<feature type="binding site" evidence="6">
    <location>
        <position position="133"/>
    </location>
    <ligand>
        <name>S-adenosyl-L-methionine</name>
        <dbReference type="ChEBI" id="CHEBI:59789"/>
    </ligand>
</feature>
<feature type="binding site" evidence="6">
    <location>
        <position position="154"/>
    </location>
    <ligand>
        <name>S-adenosyl-L-methionine</name>
        <dbReference type="ChEBI" id="CHEBI:59789"/>
    </ligand>
</feature>
<gene>
    <name evidence="6" type="primary">prmA</name>
    <name evidence="7" type="ORF">FHS60_000250</name>
</gene>